<dbReference type="EMBL" id="BMAT01010472">
    <property type="protein sequence ID" value="GFS27257.1"/>
    <property type="molecule type" value="Genomic_DNA"/>
</dbReference>
<protein>
    <submittedName>
        <fullName evidence="1">Neurogenic locus notch homolog protein 1</fullName>
    </submittedName>
</protein>
<dbReference type="SUPFAM" id="SSF57184">
    <property type="entry name" value="Growth factor receptor domain"/>
    <property type="match status" value="1"/>
</dbReference>
<dbReference type="AlphaFoldDB" id="A0AAV4JWW5"/>
<keyword evidence="2" id="KW-1185">Reference proteome</keyword>
<organism evidence="1 2">
    <name type="scientific">Elysia marginata</name>
    <dbReference type="NCBI Taxonomy" id="1093978"/>
    <lineage>
        <taxon>Eukaryota</taxon>
        <taxon>Metazoa</taxon>
        <taxon>Spiralia</taxon>
        <taxon>Lophotrochozoa</taxon>
        <taxon>Mollusca</taxon>
        <taxon>Gastropoda</taxon>
        <taxon>Heterobranchia</taxon>
        <taxon>Euthyneura</taxon>
        <taxon>Panpulmonata</taxon>
        <taxon>Sacoglossa</taxon>
        <taxon>Placobranchoidea</taxon>
        <taxon>Plakobranchidae</taxon>
        <taxon>Elysia</taxon>
    </lineage>
</organism>
<comment type="caution">
    <text evidence="1">The sequence shown here is derived from an EMBL/GenBank/DDBJ whole genome shotgun (WGS) entry which is preliminary data.</text>
</comment>
<dbReference type="Proteomes" id="UP000762676">
    <property type="component" value="Unassembled WGS sequence"/>
</dbReference>
<name>A0AAV4JWW5_9GAST</name>
<evidence type="ECO:0000313" key="2">
    <source>
        <dbReference type="Proteomes" id="UP000762676"/>
    </source>
</evidence>
<sequence length="287" mass="32919">MLGRGVEKSNCHATVSRVSSFQVDIGQAVFDLMGTCICKRGWEGRGCSESVNDCAKNPCKQQECKDSHKGHVCVCNQGKRFVKGRCRDFDVQLYVLEQNPAMGEFMNVYIFYGLSLPYILNPLIDPDFVYTISINNKFVCKISFHASHVRNKKSNPLLDKLKINKYYHFYSHFQMRRSEPTLTSLEATPESQEYYAIARILASSNSKDDPSCLSNAKIPGTTPCVNPDLDCLRKKAPTKRRQDYHTFRVQLNLNGDECPNIYKFSWTYYRTSDNLKSDLCLTFKKME</sequence>
<proteinExistence type="predicted"/>
<dbReference type="Gene3D" id="2.10.25.10">
    <property type="entry name" value="Laminin"/>
    <property type="match status" value="1"/>
</dbReference>
<evidence type="ECO:0000313" key="1">
    <source>
        <dbReference type="EMBL" id="GFS27257.1"/>
    </source>
</evidence>
<reference evidence="1 2" key="1">
    <citation type="journal article" date="2021" name="Elife">
        <title>Chloroplast acquisition without the gene transfer in kleptoplastic sea slugs, Plakobranchus ocellatus.</title>
        <authorList>
            <person name="Maeda T."/>
            <person name="Takahashi S."/>
            <person name="Yoshida T."/>
            <person name="Shimamura S."/>
            <person name="Takaki Y."/>
            <person name="Nagai Y."/>
            <person name="Toyoda A."/>
            <person name="Suzuki Y."/>
            <person name="Arimoto A."/>
            <person name="Ishii H."/>
            <person name="Satoh N."/>
            <person name="Nishiyama T."/>
            <person name="Hasebe M."/>
            <person name="Maruyama T."/>
            <person name="Minagawa J."/>
            <person name="Obokata J."/>
            <person name="Shigenobu S."/>
        </authorList>
    </citation>
    <scope>NUCLEOTIDE SEQUENCE [LARGE SCALE GENOMIC DNA]</scope>
</reference>
<accession>A0AAV4JWW5</accession>
<dbReference type="InterPro" id="IPR009030">
    <property type="entry name" value="Growth_fac_rcpt_cys_sf"/>
</dbReference>
<gene>
    <name evidence="1" type="ORF">ElyMa_005251200</name>
</gene>